<gene>
    <name evidence="1" type="ORF">RJT34_20031</name>
</gene>
<name>A0AAN9ISG2_CLITE</name>
<dbReference type="Proteomes" id="UP001359559">
    <property type="component" value="Unassembled WGS sequence"/>
</dbReference>
<dbReference type="EMBL" id="JAYKXN010000005">
    <property type="protein sequence ID" value="KAK7285266.1"/>
    <property type="molecule type" value="Genomic_DNA"/>
</dbReference>
<evidence type="ECO:0000313" key="1">
    <source>
        <dbReference type="EMBL" id="KAK7285266.1"/>
    </source>
</evidence>
<comment type="caution">
    <text evidence="1">The sequence shown here is derived from an EMBL/GenBank/DDBJ whole genome shotgun (WGS) entry which is preliminary data.</text>
</comment>
<sequence length="100" mass="11176">MLGCKCLLSDYPIFIRLKYLFHYCYHDMVLIYCMFSLVSLNVTKSAFDVLNSLLCRFVPKHTLTRILEVGSKASTCLAAPPVFPNPCSSCANLHSQVGVP</sequence>
<proteinExistence type="predicted"/>
<dbReference type="AlphaFoldDB" id="A0AAN9ISG2"/>
<evidence type="ECO:0000313" key="2">
    <source>
        <dbReference type="Proteomes" id="UP001359559"/>
    </source>
</evidence>
<accession>A0AAN9ISG2</accession>
<protein>
    <submittedName>
        <fullName evidence="1">Uncharacterized protein</fullName>
    </submittedName>
</protein>
<keyword evidence="2" id="KW-1185">Reference proteome</keyword>
<reference evidence="1 2" key="1">
    <citation type="submission" date="2024-01" db="EMBL/GenBank/DDBJ databases">
        <title>The genomes of 5 underutilized Papilionoideae crops provide insights into root nodulation and disease resistance.</title>
        <authorList>
            <person name="Yuan L."/>
        </authorList>
    </citation>
    <scope>NUCLEOTIDE SEQUENCE [LARGE SCALE GENOMIC DNA]</scope>
    <source>
        <strain evidence="1">LY-2023</strain>
        <tissue evidence="1">Leaf</tissue>
    </source>
</reference>
<organism evidence="1 2">
    <name type="scientific">Clitoria ternatea</name>
    <name type="common">Butterfly pea</name>
    <dbReference type="NCBI Taxonomy" id="43366"/>
    <lineage>
        <taxon>Eukaryota</taxon>
        <taxon>Viridiplantae</taxon>
        <taxon>Streptophyta</taxon>
        <taxon>Embryophyta</taxon>
        <taxon>Tracheophyta</taxon>
        <taxon>Spermatophyta</taxon>
        <taxon>Magnoliopsida</taxon>
        <taxon>eudicotyledons</taxon>
        <taxon>Gunneridae</taxon>
        <taxon>Pentapetalae</taxon>
        <taxon>rosids</taxon>
        <taxon>fabids</taxon>
        <taxon>Fabales</taxon>
        <taxon>Fabaceae</taxon>
        <taxon>Papilionoideae</taxon>
        <taxon>50 kb inversion clade</taxon>
        <taxon>NPAAA clade</taxon>
        <taxon>indigoferoid/millettioid clade</taxon>
        <taxon>Phaseoleae</taxon>
        <taxon>Clitoria</taxon>
    </lineage>
</organism>